<dbReference type="AlphaFoldDB" id="A0A1X9NG04"/>
<feature type="domain" description="HicB-like antitoxin of toxin-antitoxin system" evidence="1">
    <location>
        <begin position="3"/>
        <end position="121"/>
    </location>
</feature>
<dbReference type="KEGG" id="osg:BST96_15150"/>
<evidence type="ECO:0000313" key="2">
    <source>
        <dbReference type="EMBL" id="ARN75332.1"/>
    </source>
</evidence>
<evidence type="ECO:0000259" key="1">
    <source>
        <dbReference type="Pfam" id="PF15919"/>
    </source>
</evidence>
<dbReference type="Gene3D" id="3.30.160.250">
    <property type="match status" value="1"/>
</dbReference>
<dbReference type="InterPro" id="IPR035069">
    <property type="entry name" value="TTHA1013/TTHA0281-like"/>
</dbReference>
<dbReference type="EMBL" id="CP019343">
    <property type="protein sequence ID" value="ARN75332.1"/>
    <property type="molecule type" value="Genomic_DNA"/>
</dbReference>
<dbReference type="STRING" id="716816.BST96_15150"/>
<name>A0A1X9NG04_9GAMM</name>
<proteinExistence type="predicted"/>
<dbReference type="SUPFAM" id="SSF143100">
    <property type="entry name" value="TTHA1013/TTHA0281-like"/>
    <property type="match status" value="1"/>
</dbReference>
<dbReference type="OrthoDB" id="9807959at2"/>
<accession>A0A1X9NG04</accession>
<dbReference type="Pfam" id="PF15919">
    <property type="entry name" value="HicB_lk_antitox"/>
    <property type="match status" value="1"/>
</dbReference>
<protein>
    <recommendedName>
        <fullName evidence="1">HicB-like antitoxin of toxin-antitoxin system domain-containing protein</fullName>
    </recommendedName>
</protein>
<dbReference type="PANTHER" id="PTHR34504">
    <property type="entry name" value="ANTITOXIN HICB"/>
    <property type="match status" value="1"/>
</dbReference>
<dbReference type="Proteomes" id="UP000193450">
    <property type="component" value="Chromosome"/>
</dbReference>
<sequence>MKYPVVIHHEEGSAFGLTVPDIPGCFSTGDSFDEAFDNAQEAIKDHLAILAEEGASIPAASPIAEHMDNQDFADGVWGFVVIDISPYLGKTEKINVTLPTAMIHKIDAKYQNRSKFLAEAALAALA</sequence>
<dbReference type="InterPro" id="IPR031807">
    <property type="entry name" value="HicB-like"/>
</dbReference>
<dbReference type="InterPro" id="IPR051404">
    <property type="entry name" value="TA_system_antitoxin"/>
</dbReference>
<keyword evidence="3" id="KW-1185">Reference proteome</keyword>
<dbReference type="RefSeq" id="WP_085759507.1">
    <property type="nucleotide sequence ID" value="NZ_CP019343.1"/>
</dbReference>
<gene>
    <name evidence="2" type="ORF">BST96_15150</name>
</gene>
<evidence type="ECO:0000313" key="3">
    <source>
        <dbReference type="Proteomes" id="UP000193450"/>
    </source>
</evidence>
<reference evidence="2 3" key="1">
    <citation type="submission" date="2016-11" db="EMBL/GenBank/DDBJ databases">
        <title>Trade-off between light-utilization and light-protection in marine flavobacteria.</title>
        <authorList>
            <person name="Kumagai Y."/>
        </authorList>
    </citation>
    <scope>NUCLEOTIDE SEQUENCE [LARGE SCALE GENOMIC DNA]</scope>
    <source>
        <strain evidence="2 3">NBRC 107125</strain>
    </source>
</reference>
<dbReference type="PANTHER" id="PTHR34504:SF2">
    <property type="entry name" value="UPF0150 PROTEIN SSL0259"/>
    <property type="match status" value="1"/>
</dbReference>
<organism evidence="2 3">
    <name type="scientific">Oceanicoccus sagamiensis</name>
    <dbReference type="NCBI Taxonomy" id="716816"/>
    <lineage>
        <taxon>Bacteria</taxon>
        <taxon>Pseudomonadati</taxon>
        <taxon>Pseudomonadota</taxon>
        <taxon>Gammaproteobacteria</taxon>
        <taxon>Cellvibrionales</taxon>
        <taxon>Spongiibacteraceae</taxon>
        <taxon>Oceanicoccus</taxon>
    </lineage>
</organism>